<evidence type="ECO:0000313" key="10">
    <source>
        <dbReference type="EMBL" id="MDV6166207.1"/>
    </source>
</evidence>
<keyword evidence="11" id="KW-1185">Reference proteome</keyword>
<dbReference type="InterPro" id="IPR001091">
    <property type="entry name" value="RM_Methyltransferase"/>
</dbReference>
<sequence length="461" mass="53185">MSTTHLFINGDSRKMSLVSNESVQLIVTSPPYWQLKDYGSDKQIGFNDSYEEYINNLNLVWNECFRVLEPGCRLCINIGDQFARSVYYSRYKVIPIHSEIIRFCEEVGFDYMGSIVWQKPTSMHTTGGEKIMGSFPYPRGGIVKIDFEHILLFKKIGKATPISREKKEASKFTIEEWNEYFSSHWTFGGARQDKHIAVFPEELPKRLIRMFSFVGDTVLDPFMGSGTTALVARNLNRNSIGYEINKNFLQFYKEKVVLSNGNGDTVFDAKEDHSTIDLQCALDNLPYRFVDVHKLDKLIDVKQNIYGNKFEIDKSVLTNENDLFVPNADKEVKDAEGPMVMVNHARRELRQLMIEKGICYLRAGNTKGSVLVQAGFERLQYVLLHTAGYEPQLFKLKTKGMFQIWTKETLIENGFSPQSSPYYVVLHFDNQHPLLMNKVPELKENKNTYRAKIKKLSEFVE</sequence>
<evidence type="ECO:0000256" key="8">
    <source>
        <dbReference type="RuleBase" id="RU362026"/>
    </source>
</evidence>
<dbReference type="GO" id="GO:0032259">
    <property type="term" value="P:methylation"/>
    <property type="evidence" value="ECO:0007669"/>
    <property type="project" value="UniProtKB-KW"/>
</dbReference>
<organism evidence="10 11">
    <name type="scientific">Bacteroides hominis</name>
    <dbReference type="NCBI Taxonomy" id="2763023"/>
    <lineage>
        <taxon>Bacteria</taxon>
        <taxon>Pseudomonadati</taxon>
        <taxon>Bacteroidota</taxon>
        <taxon>Bacteroidia</taxon>
        <taxon>Bacteroidales</taxon>
        <taxon>Bacteroidaceae</taxon>
        <taxon>Bacteroides</taxon>
    </lineage>
</organism>
<evidence type="ECO:0000256" key="2">
    <source>
        <dbReference type="ARBA" id="ARBA00022603"/>
    </source>
</evidence>
<keyword evidence="6" id="KW-0238">DNA-binding</keyword>
<evidence type="ECO:0000256" key="5">
    <source>
        <dbReference type="ARBA" id="ARBA00022747"/>
    </source>
</evidence>
<name>A0ABU4ADC4_9BACE</name>
<evidence type="ECO:0000256" key="6">
    <source>
        <dbReference type="ARBA" id="ARBA00023125"/>
    </source>
</evidence>
<evidence type="ECO:0000256" key="7">
    <source>
        <dbReference type="ARBA" id="ARBA00049120"/>
    </source>
</evidence>
<evidence type="ECO:0000256" key="4">
    <source>
        <dbReference type="ARBA" id="ARBA00022691"/>
    </source>
</evidence>
<evidence type="ECO:0000259" key="9">
    <source>
        <dbReference type="Pfam" id="PF01555"/>
    </source>
</evidence>
<dbReference type="InterPro" id="IPR002941">
    <property type="entry name" value="DNA_methylase_N4/N6"/>
</dbReference>
<dbReference type="InterPro" id="IPR029063">
    <property type="entry name" value="SAM-dependent_MTases_sf"/>
</dbReference>
<dbReference type="EMBL" id="JAWLJK010000014">
    <property type="protein sequence ID" value="MDV6166207.1"/>
    <property type="molecule type" value="Genomic_DNA"/>
</dbReference>
<keyword evidence="4" id="KW-0949">S-adenosyl-L-methionine</keyword>
<dbReference type="RefSeq" id="WP_032541939.1">
    <property type="nucleotide sequence ID" value="NZ_CP178358.1"/>
</dbReference>
<dbReference type="GO" id="GO:0008168">
    <property type="term" value="F:methyltransferase activity"/>
    <property type="evidence" value="ECO:0007669"/>
    <property type="project" value="UniProtKB-KW"/>
</dbReference>
<dbReference type="PROSITE" id="PS00093">
    <property type="entry name" value="N4_MTASE"/>
    <property type="match status" value="1"/>
</dbReference>
<dbReference type="Gene3D" id="3.40.50.150">
    <property type="entry name" value="Vaccinia Virus protein VP39"/>
    <property type="match status" value="1"/>
</dbReference>
<gene>
    <name evidence="10" type="ORF">R3O81_19455</name>
</gene>
<comment type="caution">
    <text evidence="10">The sequence shown here is derived from an EMBL/GenBank/DDBJ whole genome shotgun (WGS) entry which is preliminary data.</text>
</comment>
<comment type="catalytic activity">
    <reaction evidence="7">
        <text>a 2'-deoxycytidine in DNA + S-adenosyl-L-methionine = an N(4)-methyl-2'-deoxycytidine in DNA + S-adenosyl-L-homocysteine + H(+)</text>
        <dbReference type="Rhea" id="RHEA:16857"/>
        <dbReference type="Rhea" id="RHEA-COMP:11369"/>
        <dbReference type="Rhea" id="RHEA-COMP:13674"/>
        <dbReference type="ChEBI" id="CHEBI:15378"/>
        <dbReference type="ChEBI" id="CHEBI:57856"/>
        <dbReference type="ChEBI" id="CHEBI:59789"/>
        <dbReference type="ChEBI" id="CHEBI:85452"/>
        <dbReference type="ChEBI" id="CHEBI:137933"/>
        <dbReference type="EC" id="2.1.1.113"/>
    </reaction>
</comment>
<reference evidence="10" key="1">
    <citation type="submission" date="2023-09" db="EMBL/GenBank/DDBJ databases">
        <title>Upregulation of the cfiA carbapenemase gene in a Bacteroides hominis strain by the novel integrative and conjugative element Tn7563.</title>
        <authorList>
            <person name="Stubhaug T."/>
            <person name="Zecic N."/>
            <person name="Skaare D."/>
        </authorList>
    </citation>
    <scope>NUCLEOTIDE SEQUENCE [LARGE SCALE GENOMIC DNA]</scope>
    <source>
        <strain evidence="10">Tbg-245</strain>
    </source>
</reference>
<dbReference type="SUPFAM" id="SSF53335">
    <property type="entry name" value="S-adenosyl-L-methionine-dependent methyltransferases"/>
    <property type="match status" value="1"/>
</dbReference>
<keyword evidence="3 10" id="KW-0808">Transferase</keyword>
<accession>A0ABU4ADC4</accession>
<comment type="similarity">
    <text evidence="1">Belongs to the N(4)/N(6)-methyltransferase family. N(4) subfamily.</text>
</comment>
<protein>
    <recommendedName>
        <fullName evidence="8">Methyltransferase</fullName>
        <ecNumber evidence="8">2.1.1.-</ecNumber>
    </recommendedName>
</protein>
<evidence type="ECO:0000256" key="3">
    <source>
        <dbReference type="ARBA" id="ARBA00022679"/>
    </source>
</evidence>
<keyword evidence="2 10" id="KW-0489">Methyltransferase</keyword>
<dbReference type="PRINTS" id="PR00508">
    <property type="entry name" value="S21N4MTFRASE"/>
</dbReference>
<feature type="domain" description="DNA methylase N-4/N-6" evidence="9">
    <location>
        <begin position="23"/>
        <end position="253"/>
    </location>
</feature>
<evidence type="ECO:0000313" key="11">
    <source>
        <dbReference type="Proteomes" id="UP001185704"/>
    </source>
</evidence>
<keyword evidence="5" id="KW-0680">Restriction system</keyword>
<dbReference type="Pfam" id="PF01555">
    <property type="entry name" value="N6_N4_Mtase"/>
    <property type="match status" value="1"/>
</dbReference>
<dbReference type="Proteomes" id="UP001185704">
    <property type="component" value="Unassembled WGS sequence"/>
</dbReference>
<dbReference type="EC" id="2.1.1.-" evidence="8"/>
<evidence type="ECO:0000256" key="1">
    <source>
        <dbReference type="ARBA" id="ARBA00010203"/>
    </source>
</evidence>
<proteinExistence type="inferred from homology"/>
<dbReference type="InterPro" id="IPR017985">
    <property type="entry name" value="MeTrfase_CN4_CS"/>
</dbReference>